<feature type="chain" id="PRO_5032596545" evidence="1">
    <location>
        <begin position="25"/>
        <end position="279"/>
    </location>
</feature>
<keyword evidence="3" id="KW-1185">Reference proteome</keyword>
<organism evidence="2 3">
    <name type="scientific">Tribonema minus</name>
    <dbReference type="NCBI Taxonomy" id="303371"/>
    <lineage>
        <taxon>Eukaryota</taxon>
        <taxon>Sar</taxon>
        <taxon>Stramenopiles</taxon>
        <taxon>Ochrophyta</taxon>
        <taxon>PX clade</taxon>
        <taxon>Xanthophyceae</taxon>
        <taxon>Tribonematales</taxon>
        <taxon>Tribonemataceae</taxon>
        <taxon>Tribonema</taxon>
    </lineage>
</organism>
<dbReference type="Proteomes" id="UP000664859">
    <property type="component" value="Unassembled WGS sequence"/>
</dbReference>
<evidence type="ECO:0000313" key="2">
    <source>
        <dbReference type="EMBL" id="KAG5190774.1"/>
    </source>
</evidence>
<sequence>MKLSQWQVITVLSAVLTSLPRGESANQPKRAPHRILAPAEVVNGKTLSEYGSEFWSYVARTNENKLSLRLTTAIAQKRIDEGQPKPLLLLGATVCTGQEAIDHPLVCTGQKQPQKPIVRKATISLKKFKYLYIPIINYAGVADAVGCKDEGLSLKECKKLIKDSCFNDELDSGGAVAIFQAALDASTLESTLNKRSIAQSKFTLTTDEYQVSYIAPHVTPTVYPPGEPHGKIKPPFYGCSAAVAYMVEIEGPGTIEVGIHGIIEGFEAGPVTYKLTFVE</sequence>
<gene>
    <name evidence="2" type="ORF">JKP88DRAFT_251989</name>
</gene>
<evidence type="ECO:0000313" key="3">
    <source>
        <dbReference type="Proteomes" id="UP000664859"/>
    </source>
</evidence>
<proteinExistence type="predicted"/>
<protein>
    <submittedName>
        <fullName evidence="2">Uncharacterized protein</fullName>
    </submittedName>
</protein>
<evidence type="ECO:0000256" key="1">
    <source>
        <dbReference type="SAM" id="SignalP"/>
    </source>
</evidence>
<feature type="signal peptide" evidence="1">
    <location>
        <begin position="1"/>
        <end position="24"/>
    </location>
</feature>
<dbReference type="EMBL" id="JAFCMP010000028">
    <property type="protein sequence ID" value="KAG5190774.1"/>
    <property type="molecule type" value="Genomic_DNA"/>
</dbReference>
<keyword evidence="1" id="KW-0732">Signal</keyword>
<accession>A0A835ZHM8</accession>
<reference evidence="2" key="1">
    <citation type="submission" date="2021-02" db="EMBL/GenBank/DDBJ databases">
        <title>First Annotated Genome of the Yellow-green Alga Tribonema minus.</title>
        <authorList>
            <person name="Mahan K.M."/>
        </authorList>
    </citation>
    <scope>NUCLEOTIDE SEQUENCE</scope>
    <source>
        <strain evidence="2">UTEX B ZZ1240</strain>
    </source>
</reference>
<name>A0A835ZHM8_9STRA</name>
<comment type="caution">
    <text evidence="2">The sequence shown here is derived from an EMBL/GenBank/DDBJ whole genome shotgun (WGS) entry which is preliminary data.</text>
</comment>
<dbReference type="AlphaFoldDB" id="A0A835ZHM8"/>